<keyword evidence="3" id="KW-0472">Membrane</keyword>
<protein>
    <recommendedName>
        <fullName evidence="4">PGAP2IP second transmembrane domain-containing protein</fullName>
    </recommendedName>
</protein>
<dbReference type="AlphaFoldDB" id="A0A1X7ULP1"/>
<name>A0A1X7ULP1_AMPQE</name>
<dbReference type="InParanoid" id="A0A1X7ULP1"/>
<accession>A0A1X7ULP1</accession>
<feature type="coiled-coil region" evidence="1">
    <location>
        <begin position="443"/>
        <end position="470"/>
    </location>
</feature>
<feature type="transmembrane region" description="Helical" evidence="3">
    <location>
        <begin position="60"/>
        <end position="78"/>
    </location>
</feature>
<reference evidence="6" key="1">
    <citation type="journal article" date="2010" name="Nature">
        <title>The Amphimedon queenslandica genome and the evolution of animal complexity.</title>
        <authorList>
            <person name="Srivastava M."/>
            <person name="Simakov O."/>
            <person name="Chapman J."/>
            <person name="Fahey B."/>
            <person name="Gauthier M.E."/>
            <person name="Mitros T."/>
            <person name="Richards G.S."/>
            <person name="Conaco C."/>
            <person name="Dacre M."/>
            <person name="Hellsten U."/>
            <person name="Larroux C."/>
            <person name="Putnam N.H."/>
            <person name="Stanke M."/>
            <person name="Adamska M."/>
            <person name="Darling A."/>
            <person name="Degnan S.M."/>
            <person name="Oakley T.H."/>
            <person name="Plachetzki D.C."/>
            <person name="Zhai Y."/>
            <person name="Adamski M."/>
            <person name="Calcino A."/>
            <person name="Cummins S.F."/>
            <person name="Goodstein D.M."/>
            <person name="Harris C."/>
            <person name="Jackson D.J."/>
            <person name="Leys S.P."/>
            <person name="Shu S."/>
            <person name="Woodcroft B.J."/>
            <person name="Vervoort M."/>
            <person name="Kosik K.S."/>
            <person name="Manning G."/>
            <person name="Degnan B.M."/>
            <person name="Rokhsar D.S."/>
        </authorList>
    </citation>
    <scope>NUCLEOTIDE SEQUENCE [LARGE SCALE GENOMIC DNA]</scope>
</reference>
<dbReference type="InterPro" id="IPR053911">
    <property type="entry name" value="PGAP2IP_TM_2nd"/>
</dbReference>
<feature type="transmembrane region" description="Helical" evidence="3">
    <location>
        <begin position="364"/>
        <end position="382"/>
    </location>
</feature>
<proteinExistence type="predicted"/>
<dbReference type="EnsemblMetazoa" id="XM_003387447.3">
    <property type="protein sequence ID" value="XP_003387495.1"/>
    <property type="gene ID" value="LOC100635569"/>
</dbReference>
<feature type="transmembrane region" description="Helical" evidence="3">
    <location>
        <begin position="173"/>
        <end position="191"/>
    </location>
</feature>
<dbReference type="KEGG" id="aqu:100635569"/>
<evidence type="ECO:0000256" key="3">
    <source>
        <dbReference type="SAM" id="Phobius"/>
    </source>
</evidence>
<evidence type="ECO:0000259" key="4">
    <source>
        <dbReference type="Pfam" id="PF23021"/>
    </source>
</evidence>
<feature type="region of interest" description="Disordered" evidence="2">
    <location>
        <begin position="1"/>
        <end position="20"/>
    </location>
</feature>
<evidence type="ECO:0000256" key="1">
    <source>
        <dbReference type="SAM" id="Coils"/>
    </source>
</evidence>
<keyword evidence="1" id="KW-0175">Coiled coil</keyword>
<feature type="transmembrane region" description="Helical" evidence="3">
    <location>
        <begin position="197"/>
        <end position="217"/>
    </location>
</feature>
<feature type="transmembrane region" description="Helical" evidence="3">
    <location>
        <begin position="90"/>
        <end position="113"/>
    </location>
</feature>
<evidence type="ECO:0000256" key="2">
    <source>
        <dbReference type="SAM" id="MobiDB-lite"/>
    </source>
</evidence>
<evidence type="ECO:0000313" key="5">
    <source>
        <dbReference type="EnsemblMetazoa" id="Aqu2.1.28581_001"/>
    </source>
</evidence>
<organism evidence="5">
    <name type="scientific">Amphimedon queenslandica</name>
    <name type="common">Sponge</name>
    <dbReference type="NCBI Taxonomy" id="400682"/>
    <lineage>
        <taxon>Eukaryota</taxon>
        <taxon>Metazoa</taxon>
        <taxon>Porifera</taxon>
        <taxon>Demospongiae</taxon>
        <taxon>Heteroscleromorpha</taxon>
        <taxon>Haplosclerida</taxon>
        <taxon>Niphatidae</taxon>
        <taxon>Amphimedon</taxon>
    </lineage>
</organism>
<keyword evidence="3" id="KW-1133">Transmembrane helix</keyword>
<keyword evidence="3" id="KW-0812">Transmembrane</keyword>
<evidence type="ECO:0000313" key="6">
    <source>
        <dbReference type="Proteomes" id="UP000007879"/>
    </source>
</evidence>
<feature type="transmembrane region" description="Helical" evidence="3">
    <location>
        <begin position="389"/>
        <end position="409"/>
    </location>
</feature>
<reference evidence="5" key="2">
    <citation type="submission" date="2017-05" db="UniProtKB">
        <authorList>
            <consortium name="EnsemblMetazoa"/>
        </authorList>
    </citation>
    <scope>IDENTIFICATION</scope>
</reference>
<sequence>MDAVQEGERTPVQSKRRRLAHHRHRAQSIIQFQSLDQLEDEVTHGYYETTPTRQGSRKRVILIEILNGLLWWICFGQLSCLLHSNSPLSLWQQFSLIVLILIFTVSFTCLSILKRACLSHFGLLFLRVSSILILVSDWFYLPLVGGVIGGVACFLSLMSGLWNLSILDKYRKIHFHLLALILLQIMSFWFPAFSRSFFLSFYIGPSLGLVITCITFTQDHRTPLVSSDKLSGRRDSRKSSLVCANRSEWAWLGAGFGCHLFIAWAVYGLSGMASEWEDGSSTLSTQVLRVLVIAAFCGGVLLGNESNLPLICSYQWLTMGGIGYLLFVYCNSSTAALGLLLVSLHIMSLLPQLYSRLTEYTPSNVLPVAIVTYLCLLLISRVDVGGVKLSTFVVLVSVIFQWCGLRKWLPLGVELGIVKDNSLPVSNDAKKRRPSYTMMVGRMIRRLSTVQEQEEEIEEVEEEEEERENGGVAMSSIHRRRLLELLIEQEAEMRHFEVKKLRQVILCLIVLAVLCAASV</sequence>
<dbReference type="Proteomes" id="UP000007879">
    <property type="component" value="Unassembled WGS sequence"/>
</dbReference>
<feature type="transmembrane region" description="Helical" evidence="3">
    <location>
        <begin position="316"/>
        <end position="344"/>
    </location>
</feature>
<dbReference type="Pfam" id="PF23021">
    <property type="entry name" value="6TM_2nd_PGAP2IP"/>
    <property type="match status" value="1"/>
</dbReference>
<feature type="transmembrane region" description="Helical" evidence="3">
    <location>
        <begin position="249"/>
        <end position="267"/>
    </location>
</feature>
<keyword evidence="6" id="KW-1185">Reference proteome</keyword>
<feature type="transmembrane region" description="Helical" evidence="3">
    <location>
        <begin position="120"/>
        <end position="141"/>
    </location>
</feature>
<feature type="domain" description="PGAP2IP second transmembrane" evidence="4">
    <location>
        <begin position="246"/>
        <end position="380"/>
    </location>
</feature>
<feature type="transmembrane region" description="Helical" evidence="3">
    <location>
        <begin position="287"/>
        <end position="304"/>
    </location>
</feature>
<gene>
    <name evidence="5" type="primary">100635569</name>
</gene>
<dbReference type="EnsemblMetazoa" id="Aqu2.1.28581_001">
    <property type="protein sequence ID" value="Aqu2.1.28581_001"/>
    <property type="gene ID" value="Aqu2.1.28581"/>
</dbReference>
<feature type="transmembrane region" description="Helical" evidence="3">
    <location>
        <begin position="147"/>
        <end position="166"/>
    </location>
</feature>